<name>A0AAW1NR91_9CHLO</name>
<keyword evidence="3" id="KW-1185">Reference proteome</keyword>
<feature type="chain" id="PRO_5043318121" description="Secreted protein" evidence="1">
    <location>
        <begin position="30"/>
        <end position="132"/>
    </location>
</feature>
<reference evidence="2 3" key="1">
    <citation type="journal article" date="2024" name="Nat. Commun.">
        <title>Phylogenomics reveals the evolutionary origins of lichenization in chlorophyte algae.</title>
        <authorList>
            <person name="Puginier C."/>
            <person name="Libourel C."/>
            <person name="Otte J."/>
            <person name="Skaloud P."/>
            <person name="Haon M."/>
            <person name="Grisel S."/>
            <person name="Petersen M."/>
            <person name="Berrin J.G."/>
            <person name="Delaux P.M."/>
            <person name="Dal Grande F."/>
            <person name="Keller J."/>
        </authorList>
    </citation>
    <scope>NUCLEOTIDE SEQUENCE [LARGE SCALE GENOMIC DNA]</scope>
    <source>
        <strain evidence="2 3">SAG 2036</strain>
    </source>
</reference>
<dbReference type="EMBL" id="JALJOQ010000165">
    <property type="protein sequence ID" value="KAK9792274.1"/>
    <property type="molecule type" value="Genomic_DNA"/>
</dbReference>
<feature type="signal peptide" evidence="1">
    <location>
        <begin position="1"/>
        <end position="29"/>
    </location>
</feature>
<evidence type="ECO:0008006" key="4">
    <source>
        <dbReference type="Google" id="ProtNLM"/>
    </source>
</evidence>
<comment type="caution">
    <text evidence="2">The sequence shown here is derived from an EMBL/GenBank/DDBJ whole genome shotgun (WGS) entry which is preliminary data.</text>
</comment>
<protein>
    <recommendedName>
        <fullName evidence="4">Secreted protein</fullName>
    </recommendedName>
</protein>
<proteinExistence type="predicted"/>
<dbReference type="Proteomes" id="UP001465755">
    <property type="component" value="Unassembled WGS sequence"/>
</dbReference>
<organism evidence="2 3">
    <name type="scientific">Symbiochloris irregularis</name>
    <dbReference type="NCBI Taxonomy" id="706552"/>
    <lineage>
        <taxon>Eukaryota</taxon>
        <taxon>Viridiplantae</taxon>
        <taxon>Chlorophyta</taxon>
        <taxon>core chlorophytes</taxon>
        <taxon>Trebouxiophyceae</taxon>
        <taxon>Trebouxiales</taxon>
        <taxon>Trebouxiaceae</taxon>
        <taxon>Symbiochloris</taxon>
    </lineage>
</organism>
<accession>A0AAW1NR91</accession>
<keyword evidence="1" id="KW-0732">Signal</keyword>
<sequence>MMTVLSPRNCVLFCLILGTLNMAAPLGAGCRQSLPVAAFRGQYFSQELVAYQSACIYPVALPCSDIKQLTNTTTGLYQVSLSDLPSADDLSKIPLCSSTDADAIRAANSDGKLQSAAESNVAAAKKLLGTGI</sequence>
<evidence type="ECO:0000313" key="2">
    <source>
        <dbReference type="EMBL" id="KAK9792274.1"/>
    </source>
</evidence>
<gene>
    <name evidence="2" type="ORF">WJX73_006840</name>
</gene>
<dbReference type="AlphaFoldDB" id="A0AAW1NR91"/>
<evidence type="ECO:0000313" key="3">
    <source>
        <dbReference type="Proteomes" id="UP001465755"/>
    </source>
</evidence>
<evidence type="ECO:0000256" key="1">
    <source>
        <dbReference type="SAM" id="SignalP"/>
    </source>
</evidence>